<gene>
    <name evidence="1" type="ORF">ACFQ1X_13230</name>
</gene>
<evidence type="ECO:0000313" key="1">
    <source>
        <dbReference type="EMBL" id="MFD1032397.1"/>
    </source>
</evidence>
<name>A0ABW3LE33_9BACL</name>
<keyword evidence="2" id="KW-1185">Reference proteome</keyword>
<sequence>MSQMIKMLKAKGAEVKTSGVINWSSKKREQQIDDLVDRFSSQYDF</sequence>
<comment type="caution">
    <text evidence="1">The sequence shown here is derived from an EMBL/GenBank/DDBJ whole genome shotgun (WGS) entry which is preliminary data.</text>
</comment>
<dbReference type="RefSeq" id="WP_379082910.1">
    <property type="nucleotide sequence ID" value="NZ_JBHTKI010000020.1"/>
</dbReference>
<proteinExistence type="predicted"/>
<accession>A0ABW3LE33</accession>
<evidence type="ECO:0000313" key="2">
    <source>
        <dbReference type="Proteomes" id="UP001597109"/>
    </source>
</evidence>
<organism evidence="1 2">
    <name type="scientific">Metaplanococcus flavidus</name>
    <dbReference type="NCBI Taxonomy" id="569883"/>
    <lineage>
        <taxon>Bacteria</taxon>
        <taxon>Bacillati</taxon>
        <taxon>Bacillota</taxon>
        <taxon>Bacilli</taxon>
        <taxon>Bacillales</taxon>
        <taxon>Caryophanaceae</taxon>
        <taxon>Metaplanococcus</taxon>
    </lineage>
</organism>
<reference evidence="2" key="1">
    <citation type="journal article" date="2019" name="Int. J. Syst. Evol. Microbiol.">
        <title>The Global Catalogue of Microorganisms (GCM) 10K type strain sequencing project: providing services to taxonomists for standard genome sequencing and annotation.</title>
        <authorList>
            <consortium name="The Broad Institute Genomics Platform"/>
            <consortium name="The Broad Institute Genome Sequencing Center for Infectious Disease"/>
            <person name="Wu L."/>
            <person name="Ma J."/>
        </authorList>
    </citation>
    <scope>NUCLEOTIDE SEQUENCE [LARGE SCALE GENOMIC DNA]</scope>
    <source>
        <strain evidence="2">CCUG 56756</strain>
    </source>
</reference>
<protein>
    <submittedName>
        <fullName evidence="1">Uncharacterized protein</fullName>
    </submittedName>
</protein>
<dbReference type="Proteomes" id="UP001597109">
    <property type="component" value="Unassembled WGS sequence"/>
</dbReference>
<dbReference type="EMBL" id="JBHTKI010000020">
    <property type="protein sequence ID" value="MFD1032397.1"/>
    <property type="molecule type" value="Genomic_DNA"/>
</dbReference>